<dbReference type="Proteomes" id="UP000178372">
    <property type="component" value="Unassembled WGS sequence"/>
</dbReference>
<organism evidence="1 2">
    <name type="scientific">Candidatus Roizmanbacteria bacterium RIFCSPHIGHO2_01_FULL_39_12b</name>
    <dbReference type="NCBI Taxonomy" id="1802030"/>
    <lineage>
        <taxon>Bacteria</taxon>
        <taxon>Candidatus Roizmaniibacteriota</taxon>
    </lineage>
</organism>
<name>A0A1F7GDM1_9BACT</name>
<protein>
    <submittedName>
        <fullName evidence="1">Uncharacterized protein</fullName>
    </submittedName>
</protein>
<sequence>MIYSRKDFLNSDGDIIEQFPKGTKIIYNGPCKSSSRPDECELNLPSDGGVINLDITINFPPIDESKTGELAIGGKIGGSTENLAGRYLKFTACRVDPIDNTCLDPINSQKSLFALIPPNGQSTILSSPVSLTPGKYLITTETDSYSEYWGGNAIPLPDQTGINPLEGKCDEYDTDLRHCYRWVRDGYSSQADFYFLFPSEDRGVIKGEILINGYLPIKGYVAEVKLCKWSLSKIIGDCLPPFQTLTFRYSGYQHLVIPDIPQGRYVASMSKYYFEEDRTISSKPIPYPVGTRYSLLSNIYPPYRLPFSDDQTIIDVGKGGQWYSDVAFRITLSETGWSLPMALQMDSRLNFSAEDDNWGPMFDACLIVNNQPDCSQKYSAMFMVSGILENLPLHFYINEDFSRLPQGQFLLTPRKGLYDSAGKMLIDPYMKIIRENCSEPYGELGCIISSVEKYQPQMPGPLYKFDFRVPSHIKGTLQIRNTTGVNLDINDVDFNICRNDRDSKECYLAKSKPGNTLNLTKKSRNLFEVNFNIKDGATSAITTGNSYGIQSIIKIAGRPAPLTIFHQYISAPQDNLQLVTNITDLNLDPAQKVTKKVLLLKQNPYLPLLHKRLFEVFYTYVDQNKLANDAISYLNKSIPVATYELTKIIDYDHMPPAKDIGGTTTQEQDYIACTQHVSADNPGCTRLSSRTIDYIKLFDEPELKICDLVNDNKIDEVWNMALPFTGVGEGDMVGPNPYNVNGLVVKNTKCNRNVPILGIDITRAPELAIHSLGHRMESTMTLVYHSLKWDYPPTNNWEKYVIAKSHAVQGAKIFGCGSVHAPPNAVKGYDYLLSNEVDSYCQSFFDYPVINENNFVKVNSLTWGQTEAGYYQWWFSHIPSVVGRGADGVLQNWWTYFLDPDFTAKEAGVTSVAEFNKAARSQVHSRYLNKGE</sequence>
<reference evidence="1 2" key="1">
    <citation type="journal article" date="2016" name="Nat. Commun.">
        <title>Thousands of microbial genomes shed light on interconnected biogeochemical processes in an aquifer system.</title>
        <authorList>
            <person name="Anantharaman K."/>
            <person name="Brown C.T."/>
            <person name="Hug L.A."/>
            <person name="Sharon I."/>
            <person name="Castelle C.J."/>
            <person name="Probst A.J."/>
            <person name="Thomas B.C."/>
            <person name="Singh A."/>
            <person name="Wilkins M.J."/>
            <person name="Karaoz U."/>
            <person name="Brodie E.L."/>
            <person name="Williams K.H."/>
            <person name="Hubbard S.S."/>
            <person name="Banfield J.F."/>
        </authorList>
    </citation>
    <scope>NUCLEOTIDE SEQUENCE [LARGE SCALE GENOMIC DNA]</scope>
</reference>
<evidence type="ECO:0000313" key="2">
    <source>
        <dbReference type="Proteomes" id="UP000178372"/>
    </source>
</evidence>
<evidence type="ECO:0000313" key="1">
    <source>
        <dbReference type="EMBL" id="OGK17070.1"/>
    </source>
</evidence>
<gene>
    <name evidence="1" type="ORF">A2690_04830</name>
</gene>
<dbReference type="AlphaFoldDB" id="A0A1F7GDM1"/>
<comment type="caution">
    <text evidence="1">The sequence shown here is derived from an EMBL/GenBank/DDBJ whole genome shotgun (WGS) entry which is preliminary data.</text>
</comment>
<dbReference type="EMBL" id="MFZF01000006">
    <property type="protein sequence ID" value="OGK17070.1"/>
    <property type="molecule type" value="Genomic_DNA"/>
</dbReference>
<proteinExistence type="predicted"/>
<accession>A0A1F7GDM1</accession>